<evidence type="ECO:0000256" key="2">
    <source>
        <dbReference type="ARBA" id="ARBA00007103"/>
    </source>
</evidence>
<comment type="caution">
    <text evidence="5">The sequence shown here is derived from an EMBL/GenBank/DDBJ whole genome shotgun (WGS) entry which is preliminary data.</text>
</comment>
<dbReference type="AlphaFoldDB" id="A0A931PSW0"/>
<dbReference type="FunFam" id="3.40.50.1100:FF:000003">
    <property type="entry name" value="Cystathionine beta-synthase"/>
    <property type="match status" value="1"/>
</dbReference>
<dbReference type="PANTHER" id="PTHR10314">
    <property type="entry name" value="CYSTATHIONINE BETA-SYNTHASE"/>
    <property type="match status" value="1"/>
</dbReference>
<protein>
    <submittedName>
        <fullName evidence="5">Pyridoxal-phosphate dependent enzyme</fullName>
    </submittedName>
</protein>
<organism evidence="5 6">
    <name type="scientific">Fimbriimonas ginsengisoli</name>
    <dbReference type="NCBI Taxonomy" id="1005039"/>
    <lineage>
        <taxon>Bacteria</taxon>
        <taxon>Bacillati</taxon>
        <taxon>Armatimonadota</taxon>
        <taxon>Fimbriimonadia</taxon>
        <taxon>Fimbriimonadales</taxon>
        <taxon>Fimbriimonadaceae</taxon>
        <taxon>Fimbriimonas</taxon>
    </lineage>
</organism>
<dbReference type="SUPFAM" id="SSF53686">
    <property type="entry name" value="Tryptophan synthase beta subunit-like PLP-dependent enzymes"/>
    <property type="match status" value="1"/>
</dbReference>
<keyword evidence="3" id="KW-0663">Pyridoxal phosphate</keyword>
<dbReference type="GO" id="GO:0016765">
    <property type="term" value="F:transferase activity, transferring alkyl or aryl (other than methyl) groups"/>
    <property type="evidence" value="ECO:0007669"/>
    <property type="project" value="UniProtKB-ARBA"/>
</dbReference>
<evidence type="ECO:0000256" key="3">
    <source>
        <dbReference type="ARBA" id="ARBA00022898"/>
    </source>
</evidence>
<dbReference type="GO" id="GO:0006535">
    <property type="term" value="P:cysteine biosynthetic process from serine"/>
    <property type="evidence" value="ECO:0007669"/>
    <property type="project" value="InterPro"/>
</dbReference>
<feature type="non-terminal residue" evidence="5">
    <location>
        <position position="189"/>
    </location>
</feature>
<dbReference type="InterPro" id="IPR001216">
    <property type="entry name" value="P-phosphate_BS"/>
</dbReference>
<evidence type="ECO:0000256" key="1">
    <source>
        <dbReference type="ARBA" id="ARBA00001933"/>
    </source>
</evidence>
<evidence type="ECO:0000313" key="5">
    <source>
        <dbReference type="EMBL" id="MBI1755714.1"/>
    </source>
</evidence>
<proteinExistence type="inferred from homology"/>
<dbReference type="InterPro" id="IPR050214">
    <property type="entry name" value="Cys_Synth/Cystath_Beta-Synth"/>
</dbReference>
<dbReference type="CDD" id="cd01561">
    <property type="entry name" value="CBS_like"/>
    <property type="match status" value="1"/>
</dbReference>
<dbReference type="InterPro" id="IPR001926">
    <property type="entry name" value="TrpB-like_PALP"/>
</dbReference>
<reference evidence="5" key="1">
    <citation type="submission" date="2020-07" db="EMBL/GenBank/DDBJ databases">
        <title>Huge and variable diversity of episymbiotic CPR bacteria and DPANN archaea in groundwater ecosystems.</title>
        <authorList>
            <person name="He C.Y."/>
            <person name="Keren R."/>
            <person name="Whittaker M."/>
            <person name="Farag I.F."/>
            <person name="Doudna J."/>
            <person name="Cate J.H.D."/>
            <person name="Banfield J.F."/>
        </authorList>
    </citation>
    <scope>NUCLEOTIDE SEQUENCE</scope>
    <source>
        <strain evidence="5">NC_groundwater_17_Pr7_B-0.1um_64_12</strain>
    </source>
</reference>
<dbReference type="Pfam" id="PF00291">
    <property type="entry name" value="PALP"/>
    <property type="match status" value="1"/>
</dbReference>
<sequence length="189" mass="20615">MPEQILPNILHAIGNTPLVRLNRIGKEYPVEILAKCEFLNPGGSVKDRIGWRMLEMAERSGRLKPGDTLIEPTSGNTGIGLALAAAIKGYRLIITMPMKMSLEKQLVLEALGAEIVRTPTEVPHDSPESLFGVARRLHKEIPNSVILDQYTNEHNILAHEEGTAGEILEQTGGQFDYFVCGVGTGGTMT</sequence>
<name>A0A931PSW0_FIMGI</name>
<dbReference type="PROSITE" id="PS00901">
    <property type="entry name" value="CYS_SYNTHASE"/>
    <property type="match status" value="1"/>
</dbReference>
<comment type="cofactor">
    <cofactor evidence="1">
        <name>pyridoxal 5'-phosphate</name>
        <dbReference type="ChEBI" id="CHEBI:597326"/>
    </cofactor>
</comment>
<dbReference type="EMBL" id="JACOSL010000006">
    <property type="protein sequence ID" value="MBI1755714.1"/>
    <property type="molecule type" value="Genomic_DNA"/>
</dbReference>
<comment type="similarity">
    <text evidence="2">Belongs to the cysteine synthase/cystathionine beta-synthase family.</text>
</comment>
<evidence type="ECO:0000259" key="4">
    <source>
        <dbReference type="Pfam" id="PF00291"/>
    </source>
</evidence>
<evidence type="ECO:0000313" key="6">
    <source>
        <dbReference type="Proteomes" id="UP000727962"/>
    </source>
</evidence>
<gene>
    <name evidence="5" type="ORF">HYR64_01230</name>
</gene>
<feature type="domain" description="Tryptophan synthase beta chain-like PALP" evidence="4">
    <location>
        <begin position="10"/>
        <end position="189"/>
    </location>
</feature>
<dbReference type="Gene3D" id="3.40.50.1100">
    <property type="match status" value="2"/>
</dbReference>
<dbReference type="Proteomes" id="UP000727962">
    <property type="component" value="Unassembled WGS sequence"/>
</dbReference>
<dbReference type="InterPro" id="IPR036052">
    <property type="entry name" value="TrpB-like_PALP_sf"/>
</dbReference>
<accession>A0A931PSW0</accession>